<dbReference type="AlphaFoldDB" id="A0A512NQI8"/>
<feature type="region of interest" description="Disordered" evidence="1">
    <location>
        <begin position="58"/>
        <end position="108"/>
    </location>
</feature>
<evidence type="ECO:0000313" key="2">
    <source>
        <dbReference type="EMBL" id="GEP61215.1"/>
    </source>
</evidence>
<evidence type="ECO:0000313" key="3">
    <source>
        <dbReference type="Proteomes" id="UP000321058"/>
    </source>
</evidence>
<reference evidence="2 3" key="1">
    <citation type="submission" date="2019-07" db="EMBL/GenBank/DDBJ databases">
        <title>Whole genome shotgun sequence of Reyranella soli NBRC 108950.</title>
        <authorList>
            <person name="Hosoyama A."/>
            <person name="Uohara A."/>
            <person name="Ohji S."/>
            <person name="Ichikawa N."/>
        </authorList>
    </citation>
    <scope>NUCLEOTIDE SEQUENCE [LARGE SCALE GENOMIC DNA]</scope>
    <source>
        <strain evidence="2 3">NBRC 108950</strain>
    </source>
</reference>
<proteinExistence type="predicted"/>
<sequence>MLPAIALRYDAHTIDLTGIAIKLAVLSESDCSEDVTSIVRDLAAAGIVTPRAVGLEMTASPTADSAPGQPGRQHQRSGGHRGRFPLSRDVAPGAGQANSGSYFTDTTG</sequence>
<dbReference type="EMBL" id="BKAJ01000207">
    <property type="protein sequence ID" value="GEP61215.1"/>
    <property type="molecule type" value="Genomic_DNA"/>
</dbReference>
<gene>
    <name evidence="2" type="ORF">RSO01_83810</name>
</gene>
<evidence type="ECO:0000256" key="1">
    <source>
        <dbReference type="SAM" id="MobiDB-lite"/>
    </source>
</evidence>
<feature type="compositionally biased region" description="Polar residues" evidence="1">
    <location>
        <begin position="96"/>
        <end position="108"/>
    </location>
</feature>
<protein>
    <submittedName>
        <fullName evidence="2">Uncharacterized protein</fullName>
    </submittedName>
</protein>
<feature type="compositionally biased region" description="Basic residues" evidence="1">
    <location>
        <begin position="73"/>
        <end position="83"/>
    </location>
</feature>
<dbReference type="Proteomes" id="UP000321058">
    <property type="component" value="Unassembled WGS sequence"/>
</dbReference>
<organism evidence="2 3">
    <name type="scientific">Reyranella soli</name>
    <dbReference type="NCBI Taxonomy" id="1230389"/>
    <lineage>
        <taxon>Bacteria</taxon>
        <taxon>Pseudomonadati</taxon>
        <taxon>Pseudomonadota</taxon>
        <taxon>Alphaproteobacteria</taxon>
        <taxon>Hyphomicrobiales</taxon>
        <taxon>Reyranellaceae</taxon>
        <taxon>Reyranella</taxon>
    </lineage>
</organism>
<accession>A0A512NQI8</accession>
<comment type="caution">
    <text evidence="2">The sequence shown here is derived from an EMBL/GenBank/DDBJ whole genome shotgun (WGS) entry which is preliminary data.</text>
</comment>
<name>A0A512NQI8_9HYPH</name>
<keyword evidence="3" id="KW-1185">Reference proteome</keyword>